<organism evidence="4 5">
    <name type="scientific">Prevotella melaninogenica DNF00666</name>
    <dbReference type="NCBI Taxonomy" id="1401073"/>
    <lineage>
        <taxon>Bacteria</taxon>
        <taxon>Pseudomonadati</taxon>
        <taxon>Bacteroidota</taxon>
        <taxon>Bacteroidia</taxon>
        <taxon>Bacteroidales</taxon>
        <taxon>Prevotellaceae</taxon>
        <taxon>Prevotella</taxon>
    </lineage>
</organism>
<evidence type="ECO:0000313" key="4">
    <source>
        <dbReference type="EMBL" id="KGF57608.1"/>
    </source>
</evidence>
<evidence type="ECO:0000313" key="5">
    <source>
        <dbReference type="Proteomes" id="UP000029578"/>
    </source>
</evidence>
<feature type="transmembrane region" description="Helical" evidence="3">
    <location>
        <begin position="128"/>
        <end position="148"/>
    </location>
</feature>
<sequence length="187" mass="21402">MGNLKDKNKKSHQNRDQDYDVKKNLRQISPYQSHRSINRYQTGTGEKQYSSPSTLMSNSPDLYGATGSAYSEYIRLDDKLADYSAKNEDAHQSLRKEFEGKIERYEEKIEHKIEGLNDSIGGCVSASWFKWILGGLLAALIVICTIWYNLSYAPTLDKVEKIQDKINSIEDQQVNTNKIATSRTRLK</sequence>
<reference evidence="4 5" key="1">
    <citation type="submission" date="2014-07" db="EMBL/GenBank/DDBJ databases">
        <authorList>
            <person name="McCorrison J."/>
            <person name="Sanka R."/>
            <person name="Torralba M."/>
            <person name="Gillis M."/>
            <person name="Haft D.H."/>
            <person name="Methe B."/>
            <person name="Sutton G."/>
            <person name="Nelson K.E."/>
        </authorList>
    </citation>
    <scope>NUCLEOTIDE SEQUENCE [LARGE SCALE GENOMIC DNA]</scope>
    <source>
        <strain evidence="4 5">DNF00666</strain>
    </source>
</reference>
<dbReference type="RefSeq" id="WP_036861141.1">
    <property type="nucleotide sequence ID" value="NZ_JRNS01000026.1"/>
</dbReference>
<evidence type="ECO:0000256" key="1">
    <source>
        <dbReference type="SAM" id="Coils"/>
    </source>
</evidence>
<dbReference type="AlphaFoldDB" id="A0A096BDT5"/>
<keyword evidence="3" id="KW-0472">Membrane</keyword>
<dbReference type="Proteomes" id="UP000029578">
    <property type="component" value="Unassembled WGS sequence"/>
</dbReference>
<feature type="region of interest" description="Disordered" evidence="2">
    <location>
        <begin position="1"/>
        <end position="56"/>
    </location>
</feature>
<dbReference type="EMBL" id="JRNS01000026">
    <property type="protein sequence ID" value="KGF57608.1"/>
    <property type="molecule type" value="Genomic_DNA"/>
</dbReference>
<keyword evidence="1" id="KW-0175">Coiled coil</keyword>
<keyword evidence="3" id="KW-1133">Transmembrane helix</keyword>
<name>A0A096BDT5_9BACT</name>
<gene>
    <name evidence="4" type="ORF">HMPREF0661_00230</name>
</gene>
<protein>
    <submittedName>
        <fullName evidence="4">Uncharacterized protein</fullName>
    </submittedName>
</protein>
<feature type="compositionally biased region" description="Basic and acidic residues" evidence="2">
    <location>
        <begin position="13"/>
        <end position="23"/>
    </location>
</feature>
<feature type="compositionally biased region" description="Polar residues" evidence="2">
    <location>
        <begin position="26"/>
        <end position="56"/>
    </location>
</feature>
<accession>A0A096BDT5</accession>
<proteinExistence type="predicted"/>
<feature type="coiled-coil region" evidence="1">
    <location>
        <begin position="88"/>
        <end position="115"/>
    </location>
</feature>
<comment type="caution">
    <text evidence="4">The sequence shown here is derived from an EMBL/GenBank/DDBJ whole genome shotgun (WGS) entry which is preliminary data.</text>
</comment>
<evidence type="ECO:0000256" key="3">
    <source>
        <dbReference type="SAM" id="Phobius"/>
    </source>
</evidence>
<evidence type="ECO:0000256" key="2">
    <source>
        <dbReference type="SAM" id="MobiDB-lite"/>
    </source>
</evidence>
<keyword evidence="3" id="KW-0812">Transmembrane</keyword>